<dbReference type="Gramene" id="Pp3c16_22100V3.2">
    <property type="protein sequence ID" value="PAC:32985567.CDS.1"/>
    <property type="gene ID" value="Pp3c16_22100"/>
</dbReference>
<dbReference type="AlphaFoldDB" id="A9RE92"/>
<reference evidence="2 4" key="1">
    <citation type="journal article" date="2008" name="Science">
        <title>The Physcomitrella genome reveals evolutionary insights into the conquest of land by plants.</title>
        <authorList>
            <person name="Rensing S."/>
            <person name="Lang D."/>
            <person name="Zimmer A."/>
            <person name="Terry A."/>
            <person name="Salamov A."/>
            <person name="Shapiro H."/>
            <person name="Nishiyama T."/>
            <person name="Perroud P.-F."/>
            <person name="Lindquist E."/>
            <person name="Kamisugi Y."/>
            <person name="Tanahashi T."/>
            <person name="Sakakibara K."/>
            <person name="Fujita T."/>
            <person name="Oishi K."/>
            <person name="Shin-I T."/>
            <person name="Kuroki Y."/>
            <person name="Toyoda A."/>
            <person name="Suzuki Y."/>
            <person name="Hashimoto A."/>
            <person name="Yamaguchi K."/>
            <person name="Sugano A."/>
            <person name="Kohara Y."/>
            <person name="Fujiyama A."/>
            <person name="Anterola A."/>
            <person name="Aoki S."/>
            <person name="Ashton N."/>
            <person name="Barbazuk W.B."/>
            <person name="Barker E."/>
            <person name="Bennetzen J."/>
            <person name="Bezanilla M."/>
            <person name="Blankenship R."/>
            <person name="Cho S.H."/>
            <person name="Dutcher S."/>
            <person name="Estelle M."/>
            <person name="Fawcett J.A."/>
            <person name="Gundlach H."/>
            <person name="Hanada K."/>
            <person name="Heyl A."/>
            <person name="Hicks K.A."/>
            <person name="Hugh J."/>
            <person name="Lohr M."/>
            <person name="Mayer K."/>
            <person name="Melkozernov A."/>
            <person name="Murata T."/>
            <person name="Nelson D."/>
            <person name="Pils B."/>
            <person name="Prigge M."/>
            <person name="Reiss B."/>
            <person name="Renner T."/>
            <person name="Rombauts S."/>
            <person name="Rushton P."/>
            <person name="Sanderfoot A."/>
            <person name="Schween G."/>
            <person name="Shiu S.-H."/>
            <person name="Stueber K."/>
            <person name="Theodoulou F.L."/>
            <person name="Tu H."/>
            <person name="Van de Peer Y."/>
            <person name="Verrier P.J."/>
            <person name="Waters E."/>
            <person name="Wood A."/>
            <person name="Yang L."/>
            <person name="Cove D."/>
            <person name="Cuming A."/>
            <person name="Hasebe M."/>
            <person name="Lucas S."/>
            <person name="Mishler D.B."/>
            <person name="Reski R."/>
            <person name="Grigoriev I."/>
            <person name="Quatrano R.S."/>
            <person name="Boore J.L."/>
        </authorList>
    </citation>
    <scope>NUCLEOTIDE SEQUENCE [LARGE SCALE GENOMIC DNA]</scope>
    <source>
        <strain evidence="3 4">cv. Gransden 2004</strain>
    </source>
</reference>
<sequence length="178" mass="19703">MSIDESRVTLRGFNTDDLAGFLGWATDDEVTKWLMWDSYTSEQDALNYLQHVAIPHPWIKAICVDGKAAGSIQVERGTGYNACRGVMGYCLARNYWGRGVATIAVKKMLTLAFQGMDIARVEALVIQDNIASRRVLEKAGFKLEGAMLKYLLIKGKKLTDCFLLATYAPDHAVNPPPS</sequence>
<dbReference type="GO" id="GO:0016747">
    <property type="term" value="F:acyltransferase activity, transferring groups other than amino-acyl groups"/>
    <property type="evidence" value="ECO:0007669"/>
    <property type="project" value="InterPro"/>
</dbReference>
<evidence type="ECO:0000313" key="4">
    <source>
        <dbReference type="Proteomes" id="UP000006727"/>
    </source>
</evidence>
<dbReference type="OMA" id="MTWEPFK"/>
<dbReference type="Pfam" id="PF13302">
    <property type="entry name" value="Acetyltransf_3"/>
    <property type="match status" value="1"/>
</dbReference>
<dbReference type="HOGENOM" id="CLU_013985_3_3_1"/>
<dbReference type="Gramene" id="Pp3c16_22100V3.1">
    <property type="protein sequence ID" value="PAC:32985566.CDS.1"/>
    <property type="gene ID" value="Pp3c16_22100"/>
</dbReference>
<reference evidence="3" key="3">
    <citation type="submission" date="2020-12" db="UniProtKB">
        <authorList>
            <consortium name="EnsemblPlants"/>
        </authorList>
    </citation>
    <scope>IDENTIFICATION</scope>
</reference>
<dbReference type="SUPFAM" id="SSF55729">
    <property type="entry name" value="Acyl-CoA N-acyltransferases (Nat)"/>
    <property type="match status" value="1"/>
</dbReference>
<dbReference type="Proteomes" id="UP000006727">
    <property type="component" value="Chromosome 16"/>
</dbReference>
<dbReference type="InterPro" id="IPR016181">
    <property type="entry name" value="Acyl_CoA_acyltransferase"/>
</dbReference>
<proteinExistence type="predicted"/>
<dbReference type="PROSITE" id="PS51186">
    <property type="entry name" value="GNAT"/>
    <property type="match status" value="1"/>
</dbReference>
<name>A9RE92_PHYPA</name>
<accession>A9RE92</accession>
<evidence type="ECO:0000313" key="3">
    <source>
        <dbReference type="EnsemblPlants" id="PAC:32985566.CDS.1"/>
    </source>
</evidence>
<evidence type="ECO:0000313" key="2">
    <source>
        <dbReference type="EMBL" id="PNR38228.1"/>
    </source>
</evidence>
<dbReference type="PaxDb" id="3218-PP1S4_154V6.1"/>
<keyword evidence="4" id="KW-1185">Reference proteome</keyword>
<feature type="domain" description="N-acetyltransferase" evidence="1">
    <location>
        <begin position="8"/>
        <end position="159"/>
    </location>
</feature>
<dbReference type="Gene3D" id="3.40.630.30">
    <property type="match status" value="1"/>
</dbReference>
<dbReference type="RefSeq" id="XP_024398259.1">
    <property type="nucleotide sequence ID" value="XM_024542491.2"/>
</dbReference>
<organism evidence="2">
    <name type="scientific">Physcomitrium patens</name>
    <name type="common">Spreading-leaved earth moss</name>
    <name type="synonym">Physcomitrella patens</name>
    <dbReference type="NCBI Taxonomy" id="3218"/>
    <lineage>
        <taxon>Eukaryota</taxon>
        <taxon>Viridiplantae</taxon>
        <taxon>Streptophyta</taxon>
        <taxon>Embryophyta</taxon>
        <taxon>Bryophyta</taxon>
        <taxon>Bryophytina</taxon>
        <taxon>Bryopsida</taxon>
        <taxon>Funariidae</taxon>
        <taxon>Funariales</taxon>
        <taxon>Funariaceae</taxon>
        <taxon>Physcomitrium</taxon>
    </lineage>
</organism>
<gene>
    <name evidence="3" type="primary">LOC112293268</name>
    <name evidence="2" type="ORF">PHYPA_021339</name>
</gene>
<dbReference type="PANTHER" id="PTHR46067">
    <property type="entry name" value="ACYL-COA N-ACYLTRANSFERASES (NAT) SUPERFAMILY PROTEIN"/>
    <property type="match status" value="1"/>
</dbReference>
<reference evidence="2 4" key="2">
    <citation type="journal article" date="2018" name="Plant J.">
        <title>The Physcomitrella patens chromosome-scale assembly reveals moss genome structure and evolution.</title>
        <authorList>
            <person name="Lang D."/>
            <person name="Ullrich K.K."/>
            <person name="Murat F."/>
            <person name="Fuchs J."/>
            <person name="Jenkins J."/>
            <person name="Haas F.B."/>
            <person name="Piednoel M."/>
            <person name="Gundlach H."/>
            <person name="Van Bel M."/>
            <person name="Meyberg R."/>
            <person name="Vives C."/>
            <person name="Morata J."/>
            <person name="Symeonidi A."/>
            <person name="Hiss M."/>
            <person name="Muchero W."/>
            <person name="Kamisugi Y."/>
            <person name="Saleh O."/>
            <person name="Blanc G."/>
            <person name="Decker E.L."/>
            <person name="van Gessel N."/>
            <person name="Grimwood J."/>
            <person name="Hayes R.D."/>
            <person name="Graham S.W."/>
            <person name="Gunter L.E."/>
            <person name="McDaniel S.F."/>
            <person name="Hoernstein S.N.W."/>
            <person name="Larsson A."/>
            <person name="Li F.W."/>
            <person name="Perroud P.F."/>
            <person name="Phillips J."/>
            <person name="Ranjan P."/>
            <person name="Rokshar D.S."/>
            <person name="Rothfels C.J."/>
            <person name="Schneider L."/>
            <person name="Shu S."/>
            <person name="Stevenson D.W."/>
            <person name="Thummler F."/>
            <person name="Tillich M."/>
            <person name="Villarreal Aguilar J.C."/>
            <person name="Widiez T."/>
            <person name="Wong G.K."/>
            <person name="Wymore A."/>
            <person name="Zhang Y."/>
            <person name="Zimmer A.D."/>
            <person name="Quatrano R.S."/>
            <person name="Mayer K.F.X."/>
            <person name="Goodstein D."/>
            <person name="Casacuberta J.M."/>
            <person name="Vandepoele K."/>
            <person name="Reski R."/>
            <person name="Cuming A.C."/>
            <person name="Tuskan G.A."/>
            <person name="Maumus F."/>
            <person name="Salse J."/>
            <person name="Schmutz J."/>
            <person name="Rensing S.A."/>
        </authorList>
    </citation>
    <scope>NUCLEOTIDE SEQUENCE [LARGE SCALE GENOMIC DNA]</scope>
    <source>
        <strain evidence="3 4">cv. Gransden 2004</strain>
    </source>
</reference>
<dbReference type="FunCoup" id="A9RE92">
    <property type="interactions" value="19"/>
</dbReference>
<dbReference type="PANTHER" id="PTHR46067:SF27">
    <property type="entry name" value="ACYL-COA N-ACYLTRANSFERASES (NAT) SUPERFAMILY PROTEIN"/>
    <property type="match status" value="1"/>
</dbReference>
<dbReference type="EnsemblPlants" id="Pp3c16_22100V3.2">
    <property type="protein sequence ID" value="PAC:32985567.CDS.1"/>
    <property type="gene ID" value="Pp3c16_22100"/>
</dbReference>
<dbReference type="EnsemblPlants" id="Pp3c16_22100V3.1">
    <property type="protein sequence ID" value="PAC:32985566.CDS.1"/>
    <property type="gene ID" value="Pp3c16_22100"/>
</dbReference>
<dbReference type="EMBL" id="ABEU02000016">
    <property type="protein sequence ID" value="PNR38228.1"/>
    <property type="molecule type" value="Genomic_DNA"/>
</dbReference>
<dbReference type="GeneID" id="112293268"/>
<dbReference type="InterPro" id="IPR000182">
    <property type="entry name" value="GNAT_dom"/>
</dbReference>
<protein>
    <recommendedName>
        <fullName evidence="1">N-acetyltransferase domain-containing protein</fullName>
    </recommendedName>
</protein>
<evidence type="ECO:0000259" key="1">
    <source>
        <dbReference type="PROSITE" id="PS51186"/>
    </source>
</evidence>
<dbReference type="eggNOG" id="ENOG502RXXF">
    <property type="taxonomic scope" value="Eukaryota"/>
</dbReference>